<comment type="subunit">
    <text evidence="5">Homodimer.</text>
</comment>
<dbReference type="InterPro" id="IPR001537">
    <property type="entry name" value="SpoU_MeTrfase"/>
</dbReference>
<dbReference type="GO" id="GO:0005829">
    <property type="term" value="C:cytosol"/>
    <property type="evidence" value="ECO:0007669"/>
    <property type="project" value="TreeGrafter"/>
</dbReference>
<protein>
    <recommendedName>
        <fullName evidence="5">tRNA (cytidine/uridine-2'-O-)-methyltransferase TrmJ</fullName>
        <ecNumber evidence="5">2.1.1.200</ecNumber>
    </recommendedName>
    <alternativeName>
        <fullName evidence="5">tRNA (cytidine(32)/uridine(32)-2'-O)-methyltransferase</fullName>
    </alternativeName>
    <alternativeName>
        <fullName evidence="5">tRNA Cm32/Um32 methyltransferase</fullName>
    </alternativeName>
</protein>
<dbReference type="Gene3D" id="3.40.1280.10">
    <property type="match status" value="1"/>
</dbReference>
<evidence type="ECO:0000256" key="1">
    <source>
        <dbReference type="ARBA" id="ARBA00007228"/>
    </source>
</evidence>
<dbReference type="InterPro" id="IPR029026">
    <property type="entry name" value="tRNA_m1G_MTases_N"/>
</dbReference>
<comment type="similarity">
    <text evidence="1">Belongs to the class IV-like SAM-binding methyltransferase superfamily. RNA methyltransferase TrmH family.</text>
</comment>
<comment type="catalytic activity">
    <reaction evidence="5">
        <text>cytidine(32) in tRNA + S-adenosyl-L-methionine = 2'-O-methylcytidine(32) in tRNA + S-adenosyl-L-homocysteine + H(+)</text>
        <dbReference type="Rhea" id="RHEA:42932"/>
        <dbReference type="Rhea" id="RHEA-COMP:10288"/>
        <dbReference type="Rhea" id="RHEA-COMP:10289"/>
        <dbReference type="ChEBI" id="CHEBI:15378"/>
        <dbReference type="ChEBI" id="CHEBI:57856"/>
        <dbReference type="ChEBI" id="CHEBI:59789"/>
        <dbReference type="ChEBI" id="CHEBI:74495"/>
        <dbReference type="ChEBI" id="CHEBI:82748"/>
        <dbReference type="EC" id="2.1.1.200"/>
    </reaction>
</comment>
<dbReference type="GO" id="GO:0003723">
    <property type="term" value="F:RNA binding"/>
    <property type="evidence" value="ECO:0007669"/>
    <property type="project" value="InterPro"/>
</dbReference>
<evidence type="ECO:0000256" key="5">
    <source>
        <dbReference type="RuleBase" id="RU362024"/>
    </source>
</evidence>
<keyword evidence="5" id="KW-0963">Cytoplasm</keyword>
<reference evidence="7 8" key="1">
    <citation type="submission" date="2016-10" db="EMBL/GenBank/DDBJ databases">
        <authorList>
            <person name="de Groot N.N."/>
        </authorList>
    </citation>
    <scope>NUCLEOTIDE SEQUENCE [LARGE SCALE GENOMIC DNA]</scope>
    <source>
        <strain evidence="7 8">DSM 15283</strain>
    </source>
</reference>
<proteinExistence type="inferred from homology"/>
<keyword evidence="2 5" id="KW-0489">Methyltransferase</keyword>
<sequence>MFVARTGGISGQIFVENDMPSDTSQPAFVLVRPQMGENIGGAARAMLNFGLDRMRVVAPRDGWPNERAVAMASGAGRLLDEAMLCDTTEEALRDCHFVFATTARARGLTKPVVTPERAMQMAAEKIATGEKVAVLFGPERAGLENEDIARASAIINVPVNPEYASLNLAQCVLLTAYEWRRASAEIVAERVDMAKTDWANGAEMEALQSHYEDRLEEAGFFFPPEKAEGMKINLRNMWSRMPLTRADVQMLHGVMRQMVRWKDRAD</sequence>
<feature type="domain" description="tRNA/rRNA methyltransferase SpoU type" evidence="6">
    <location>
        <begin position="28"/>
        <end position="177"/>
    </location>
</feature>
<dbReference type="STRING" id="254406.SAMN04488042_10592"/>
<keyword evidence="4 5" id="KW-0949">S-adenosyl-L-methionine</keyword>
<dbReference type="PANTHER" id="PTHR42786:SF7">
    <property type="entry name" value="TRNA_RRNA METHYLTRANSFERASE SPOU TYPE DOMAIN-CONTAINING PROTEIN"/>
    <property type="match status" value="1"/>
</dbReference>
<organism evidence="7 8">
    <name type="scientific">Shimia aestuarii</name>
    <dbReference type="NCBI Taxonomy" id="254406"/>
    <lineage>
        <taxon>Bacteria</taxon>
        <taxon>Pseudomonadati</taxon>
        <taxon>Pseudomonadota</taxon>
        <taxon>Alphaproteobacteria</taxon>
        <taxon>Rhodobacterales</taxon>
        <taxon>Roseobacteraceae</taxon>
    </lineage>
</organism>
<keyword evidence="8" id="KW-1185">Reference proteome</keyword>
<evidence type="ECO:0000256" key="3">
    <source>
        <dbReference type="ARBA" id="ARBA00022679"/>
    </source>
</evidence>
<dbReference type="NCBIfam" id="TIGR00050">
    <property type="entry name" value="rRNA_methyl_1"/>
    <property type="match status" value="1"/>
</dbReference>
<evidence type="ECO:0000256" key="4">
    <source>
        <dbReference type="ARBA" id="ARBA00022691"/>
    </source>
</evidence>
<dbReference type="GO" id="GO:0002128">
    <property type="term" value="P:tRNA nucleoside ribose methylation"/>
    <property type="evidence" value="ECO:0007669"/>
    <property type="project" value="TreeGrafter"/>
</dbReference>
<name>A0A1I4P5R7_9RHOB</name>
<evidence type="ECO:0000313" key="7">
    <source>
        <dbReference type="EMBL" id="SFM23131.1"/>
    </source>
</evidence>
<evidence type="ECO:0000313" key="8">
    <source>
        <dbReference type="Proteomes" id="UP000199144"/>
    </source>
</evidence>
<comment type="function">
    <text evidence="5">Catalyzes the formation of 2'O-methylated cytidine (Cm32) or 2'O-methylated uridine (Um32) at position 32 in tRNA.</text>
</comment>
<dbReference type="PANTHER" id="PTHR42786">
    <property type="entry name" value="TRNA/RRNA METHYLTRANSFERASE"/>
    <property type="match status" value="1"/>
</dbReference>
<dbReference type="InterPro" id="IPR029028">
    <property type="entry name" value="Alpha/beta_knot_MTases"/>
</dbReference>
<dbReference type="InterPro" id="IPR004384">
    <property type="entry name" value="RNA_MeTrfase_TrmJ/LasT"/>
</dbReference>
<dbReference type="Gene3D" id="1.10.8.590">
    <property type="match status" value="1"/>
</dbReference>
<dbReference type="AlphaFoldDB" id="A0A1I4P5R7"/>
<dbReference type="EC" id="2.1.1.200" evidence="5"/>
<comment type="subcellular location">
    <subcellularLocation>
        <location evidence="5">Cytoplasm</location>
    </subcellularLocation>
</comment>
<dbReference type="EMBL" id="FOTQ01000005">
    <property type="protein sequence ID" value="SFM23131.1"/>
    <property type="molecule type" value="Genomic_DNA"/>
</dbReference>
<accession>A0A1I4P5R7</accession>
<dbReference type="CDD" id="cd18093">
    <property type="entry name" value="SpoU-like_TrmJ"/>
    <property type="match status" value="1"/>
</dbReference>
<dbReference type="Pfam" id="PF00588">
    <property type="entry name" value="SpoU_methylase"/>
    <property type="match status" value="1"/>
</dbReference>
<evidence type="ECO:0000259" key="6">
    <source>
        <dbReference type="Pfam" id="PF00588"/>
    </source>
</evidence>
<dbReference type="GO" id="GO:0160206">
    <property type="term" value="F:tRNA (cytidine(32)/uridine(32)-2'-O)-methyltransferase activity"/>
    <property type="evidence" value="ECO:0007669"/>
    <property type="project" value="UniProtKB-EC"/>
</dbReference>
<dbReference type="GO" id="GO:0106339">
    <property type="term" value="F:tRNA (cytidine(32)-2'-O)-methyltransferase activity"/>
    <property type="evidence" value="ECO:0007669"/>
    <property type="project" value="RHEA"/>
</dbReference>
<gene>
    <name evidence="5" type="primary">trmJ</name>
    <name evidence="7" type="ORF">SAMN04488042_10592</name>
</gene>
<dbReference type="Proteomes" id="UP000199144">
    <property type="component" value="Unassembled WGS sequence"/>
</dbReference>
<evidence type="ECO:0000256" key="2">
    <source>
        <dbReference type="ARBA" id="ARBA00022603"/>
    </source>
</evidence>
<dbReference type="PIRSF" id="PIRSF004808">
    <property type="entry name" value="LasT"/>
    <property type="match status" value="1"/>
</dbReference>
<comment type="catalytic activity">
    <reaction evidence="5">
        <text>uridine(32) in tRNA + S-adenosyl-L-methionine = 2'-O-methyluridine(32) in tRNA + S-adenosyl-L-homocysteine + H(+)</text>
        <dbReference type="Rhea" id="RHEA:42936"/>
        <dbReference type="Rhea" id="RHEA-COMP:10107"/>
        <dbReference type="Rhea" id="RHEA-COMP:10290"/>
        <dbReference type="ChEBI" id="CHEBI:15378"/>
        <dbReference type="ChEBI" id="CHEBI:57856"/>
        <dbReference type="ChEBI" id="CHEBI:59789"/>
        <dbReference type="ChEBI" id="CHEBI:65315"/>
        <dbReference type="ChEBI" id="CHEBI:74478"/>
        <dbReference type="EC" id="2.1.1.200"/>
    </reaction>
</comment>
<keyword evidence="3 7" id="KW-0808">Transferase</keyword>
<keyword evidence="5" id="KW-0819">tRNA processing</keyword>
<dbReference type="SUPFAM" id="SSF75217">
    <property type="entry name" value="alpha/beta knot"/>
    <property type="match status" value="1"/>
</dbReference>